<comment type="catalytic activity">
    <reaction evidence="9 10">
        <text>tRNA(Ile) + L-isoleucine + ATP = L-isoleucyl-tRNA(Ile) + AMP + diphosphate</text>
        <dbReference type="Rhea" id="RHEA:11060"/>
        <dbReference type="Rhea" id="RHEA-COMP:9666"/>
        <dbReference type="Rhea" id="RHEA-COMP:9695"/>
        <dbReference type="ChEBI" id="CHEBI:30616"/>
        <dbReference type="ChEBI" id="CHEBI:33019"/>
        <dbReference type="ChEBI" id="CHEBI:58045"/>
        <dbReference type="ChEBI" id="CHEBI:78442"/>
        <dbReference type="ChEBI" id="CHEBI:78528"/>
        <dbReference type="ChEBI" id="CHEBI:456215"/>
        <dbReference type="EC" id="6.1.1.5"/>
    </reaction>
</comment>
<dbReference type="InterPro" id="IPR009080">
    <property type="entry name" value="tRNAsynth_Ia_anticodon-bd"/>
</dbReference>
<evidence type="ECO:0000256" key="1">
    <source>
        <dbReference type="ARBA" id="ARBA00022490"/>
    </source>
</evidence>
<dbReference type="EMBL" id="JZWS02000001">
    <property type="protein sequence ID" value="MCL7343318.1"/>
    <property type="molecule type" value="Genomic_DNA"/>
</dbReference>
<dbReference type="GO" id="GO:0006428">
    <property type="term" value="P:isoleucyl-tRNA aminoacylation"/>
    <property type="evidence" value="ECO:0007669"/>
    <property type="project" value="UniProtKB-UniRule"/>
</dbReference>
<dbReference type="FunFam" id="1.10.730.10:FF:000083">
    <property type="entry name" value="Isoleucine--tRNA ligase"/>
    <property type="match status" value="1"/>
</dbReference>
<reference evidence="13" key="1">
    <citation type="submission" date="2022-05" db="EMBL/GenBank/DDBJ databases">
        <title>Metagenome Sequencing of an Archaeal-Dominated Microbial Community from a Hot Spring at the Los Azufres Geothermal Field, Mexico.</title>
        <authorList>
            <person name="Marin-Paredes R."/>
            <person name="Martinez-Romero E."/>
            <person name="Servin-Garciduenas L.E."/>
        </authorList>
    </citation>
    <scope>NUCLEOTIDE SEQUENCE</scope>
    <source>
        <strain evidence="13">AZ1-454</strain>
    </source>
</reference>
<dbReference type="HAMAP" id="MF_02003">
    <property type="entry name" value="Ile_tRNA_synth_type2"/>
    <property type="match status" value="1"/>
</dbReference>
<dbReference type="PANTHER" id="PTHR42780">
    <property type="entry name" value="SOLEUCYL-TRNA SYNTHETASE"/>
    <property type="match status" value="1"/>
</dbReference>
<comment type="cofactor">
    <cofactor evidence="10">
        <name>Zn(2+)</name>
        <dbReference type="ChEBI" id="CHEBI:29105"/>
    </cofactor>
</comment>
<dbReference type="InterPro" id="IPR013155">
    <property type="entry name" value="M/V/L/I-tRNA-synth_anticd-bd"/>
</dbReference>
<comment type="subcellular location">
    <subcellularLocation>
        <location evidence="10">Cytoplasm</location>
    </subcellularLocation>
</comment>
<dbReference type="InterPro" id="IPR001412">
    <property type="entry name" value="aa-tRNA-synth_I_CS"/>
</dbReference>
<organism evidence="13">
    <name type="scientific">Candidatus Aramenus sulfurataquae</name>
    <dbReference type="NCBI Taxonomy" id="1326980"/>
    <lineage>
        <taxon>Archaea</taxon>
        <taxon>Thermoproteota</taxon>
        <taxon>Thermoprotei</taxon>
        <taxon>Sulfolobales</taxon>
        <taxon>Sulfolobaceae</taxon>
        <taxon>Candidatus Aramenus</taxon>
    </lineage>
</organism>
<evidence type="ECO:0000256" key="6">
    <source>
        <dbReference type="ARBA" id="ARBA00022840"/>
    </source>
</evidence>
<dbReference type="PRINTS" id="PR00984">
    <property type="entry name" value="TRNASYNTHILE"/>
</dbReference>
<feature type="domain" description="Methionyl/Valyl/Leucyl/Isoleucyl-tRNA synthetase anticodon-binding" evidence="12">
    <location>
        <begin position="693"/>
        <end position="840"/>
    </location>
</feature>
<dbReference type="InterPro" id="IPR033709">
    <property type="entry name" value="Anticodon_Ile_ABEc"/>
</dbReference>
<dbReference type="NCBIfam" id="TIGR00392">
    <property type="entry name" value="ileS"/>
    <property type="match status" value="1"/>
</dbReference>
<keyword evidence="4 10" id="KW-0547">Nucleotide-binding</keyword>
<keyword evidence="1 10" id="KW-0963">Cytoplasm</keyword>
<dbReference type="GO" id="GO:0005524">
    <property type="term" value="F:ATP binding"/>
    <property type="evidence" value="ECO:0007669"/>
    <property type="project" value="UniProtKB-UniRule"/>
</dbReference>
<evidence type="ECO:0000256" key="5">
    <source>
        <dbReference type="ARBA" id="ARBA00022833"/>
    </source>
</evidence>
<gene>
    <name evidence="10 13" type="primary">ileS</name>
    <name evidence="13" type="ORF">TQ35_001870</name>
</gene>
<evidence type="ECO:0000256" key="8">
    <source>
        <dbReference type="ARBA" id="ARBA00023146"/>
    </source>
</evidence>
<keyword evidence="5 10" id="KW-0862">Zinc</keyword>
<evidence type="ECO:0000259" key="11">
    <source>
        <dbReference type="Pfam" id="PF00133"/>
    </source>
</evidence>
<keyword evidence="2 10" id="KW-0436">Ligase</keyword>
<dbReference type="GO" id="GO:0008270">
    <property type="term" value="F:zinc ion binding"/>
    <property type="evidence" value="ECO:0007669"/>
    <property type="project" value="UniProtKB-UniRule"/>
</dbReference>
<dbReference type="Pfam" id="PF08264">
    <property type="entry name" value="Anticodon_1"/>
    <property type="match status" value="1"/>
</dbReference>
<dbReference type="CDD" id="cd07961">
    <property type="entry name" value="Anticodon_Ia_Ile_ABEc"/>
    <property type="match status" value="1"/>
</dbReference>
<comment type="similarity">
    <text evidence="10">Belongs to the class-I aminoacyl-tRNA synthetase family. IleS type 2 subfamily.</text>
</comment>
<feature type="domain" description="Aminoacyl-tRNA synthetase class Ia" evidence="11">
    <location>
        <begin position="27"/>
        <end position="644"/>
    </location>
</feature>
<name>A0AAE3FJX2_9CREN</name>
<protein>
    <recommendedName>
        <fullName evidence="10">Isoleucine--tRNA ligase</fullName>
        <ecNumber evidence="10">6.1.1.5</ecNumber>
    </recommendedName>
    <alternativeName>
        <fullName evidence="10">Isoleucyl-tRNA synthetase</fullName>
        <shortName evidence="10">IleRS</shortName>
    </alternativeName>
</protein>
<keyword evidence="8 10" id="KW-0030">Aminoacyl-tRNA synthetase</keyword>
<evidence type="ECO:0000256" key="7">
    <source>
        <dbReference type="ARBA" id="ARBA00022917"/>
    </source>
</evidence>
<evidence type="ECO:0000256" key="2">
    <source>
        <dbReference type="ARBA" id="ARBA00022598"/>
    </source>
</evidence>
<dbReference type="InterPro" id="IPR002300">
    <property type="entry name" value="aa-tRNA-synth_Ia"/>
</dbReference>
<dbReference type="EC" id="6.1.1.5" evidence="10"/>
<dbReference type="Gene3D" id="3.40.50.620">
    <property type="entry name" value="HUPs"/>
    <property type="match status" value="2"/>
</dbReference>
<dbReference type="Gene3D" id="1.10.730.10">
    <property type="entry name" value="Isoleucyl-tRNA Synthetase, Domain 1"/>
    <property type="match status" value="1"/>
</dbReference>
<dbReference type="InterPro" id="IPR009008">
    <property type="entry name" value="Val/Leu/Ile-tRNA-synth_edit"/>
</dbReference>
<evidence type="ECO:0000313" key="13">
    <source>
        <dbReference type="EMBL" id="MCL7343318.1"/>
    </source>
</evidence>
<evidence type="ECO:0000256" key="4">
    <source>
        <dbReference type="ARBA" id="ARBA00022741"/>
    </source>
</evidence>
<keyword evidence="6 10" id="KW-0067">ATP-binding</keyword>
<accession>A0AAE3FJX2</accession>
<dbReference type="SUPFAM" id="SSF52374">
    <property type="entry name" value="Nucleotidylyl transferase"/>
    <property type="match status" value="1"/>
</dbReference>
<dbReference type="InterPro" id="IPR023586">
    <property type="entry name" value="Ile-tRNA-ligase_type2"/>
</dbReference>
<evidence type="ECO:0000256" key="10">
    <source>
        <dbReference type="HAMAP-Rule" id="MF_02003"/>
    </source>
</evidence>
<evidence type="ECO:0000256" key="9">
    <source>
        <dbReference type="ARBA" id="ARBA00048359"/>
    </source>
</evidence>
<evidence type="ECO:0000256" key="3">
    <source>
        <dbReference type="ARBA" id="ARBA00022723"/>
    </source>
</evidence>
<keyword evidence="3 10" id="KW-0479">Metal-binding</keyword>
<comment type="caution">
    <text evidence="10">Lacks conserved residue(s) required for the propagation of feature annotation.</text>
</comment>
<proteinExistence type="inferred from homology"/>
<keyword evidence="7 10" id="KW-0648">Protein biosynthesis</keyword>
<dbReference type="CDD" id="cd00818">
    <property type="entry name" value="IleRS_core"/>
    <property type="match status" value="1"/>
</dbReference>
<dbReference type="PROSITE" id="PS00178">
    <property type="entry name" value="AA_TRNA_LIGASE_I"/>
    <property type="match status" value="1"/>
</dbReference>
<dbReference type="Pfam" id="PF00133">
    <property type="entry name" value="tRNA-synt_1"/>
    <property type="match status" value="1"/>
</dbReference>
<comment type="subunit">
    <text evidence="10">Monomer.</text>
</comment>
<dbReference type="GO" id="GO:0000049">
    <property type="term" value="F:tRNA binding"/>
    <property type="evidence" value="ECO:0007669"/>
    <property type="project" value="InterPro"/>
</dbReference>
<dbReference type="SUPFAM" id="SSF50677">
    <property type="entry name" value="ValRS/IleRS/LeuRS editing domain"/>
    <property type="match status" value="1"/>
</dbReference>
<comment type="caution">
    <text evidence="13">The sequence shown here is derived from an EMBL/GenBank/DDBJ whole genome shotgun (WGS) entry which is preliminary data.</text>
</comment>
<dbReference type="InterPro" id="IPR002301">
    <property type="entry name" value="Ile-tRNA-ligase"/>
</dbReference>
<sequence length="1057" mass="121822">MLTRWTTLSVVKPLGNKFDLKAIESEIIEFWDKEKVYEKLKEEVSKRSKKFLFIDGPPYPSAPVPHIGTIWNKVIKDCILRFERLNGYKVYDQPGYDTHGLPIEVAVEKQLGITKKQEIIDKIGVGKFVSLCKEFALKNASSMTQNFINIGVFMDWKNPYYTLDNKYISNSWALIKKAHEKGLLEKDVEVLHWCPRCETTLSDYEVSEYRELEDPSIYVKFKVKNEPNKYLVIWTTTPWTLPSNVFVMINKDYDYADVQVGNEVYVIAEKRVKDVMKESGIKEYKVLRVYKGSELLGVQYEHPLKDLVKAQASLDSYHVVVDAGEVVTLEEGTGLVHSAPGHGDVDFEIGKKLGMPVVMLVDDRGNFTEDAGKYKGKYVRDASAEIVEDLKNRKALLHASKIVHRYPVCWRCKSPLILRAIQQWFIRVTKLKTDLLKEIERVNWVPEWGKTRIGNMVKELRDWVISRQRFWGNPLPIWVCSKGHVTVVGSVDELRKIALNEVPEDLHKPWIDEVKVRCGQCGEEAIRVPDVADVWFDSGVAFFASLGDDWEKKWAELSPVDLVLEGHDQLRGWFFSLLRAGVILTGKAPYESVLVHGFMLDEQGREMHKSLGNYVEPSVVIEKYGRDVLRLWLLRNTTWEDAKFSWKSLELTKRDLQIAWNVYVFASMYMSLDNFDPQKYSFSDVRNALKSEDLWILSRFNRLLRDVKESMKNYKVHELANRVMQFIVEDVSRFYLRLVRSRAWVEGDDPSKIAMYYVLYYVLKNWAILASPVIPYTAEKIYRSFVVGGKLSVSTELLPEVDPTLINDELEKAFDLVREISEAGLNARAKAGVKLRWPLKHAYVFLKSRDDINTLSKVKEVLRTTLNVKNVEVMEIDSLHKFSRVVAEPNSGAIGKEFKQLTPKIVSYINENREVVAEDVLEKGSHRAIVDGIETELKISHVNIKEETAEGYAIARFDSGAIAISKELSKEEEEEGLVRDIIRRIQFMRKQLNLNVVDNIVVSIVPPEDKKAIIEKWKDYIKSETRAVEIVMDSAEGDLVNEWEIEEDKYVIGIKKT</sequence>
<evidence type="ECO:0000259" key="12">
    <source>
        <dbReference type="Pfam" id="PF08264"/>
    </source>
</evidence>
<feature type="short sequence motif" description="'KMSKS' region" evidence="10">
    <location>
        <begin position="606"/>
        <end position="610"/>
    </location>
</feature>
<dbReference type="PANTHER" id="PTHR42780:SF1">
    <property type="entry name" value="ISOLEUCINE--TRNA LIGASE, CYTOPLASMIC"/>
    <property type="match status" value="1"/>
</dbReference>
<dbReference type="GO" id="GO:0002161">
    <property type="term" value="F:aminoacyl-tRNA deacylase activity"/>
    <property type="evidence" value="ECO:0007669"/>
    <property type="project" value="InterPro"/>
</dbReference>
<feature type="binding site" evidence="10">
    <location>
        <position position="609"/>
    </location>
    <ligand>
        <name>ATP</name>
        <dbReference type="ChEBI" id="CHEBI:30616"/>
    </ligand>
</feature>
<dbReference type="SUPFAM" id="SSF47323">
    <property type="entry name" value="Anticodon-binding domain of a subclass of class I aminoacyl-tRNA synthetases"/>
    <property type="match status" value="1"/>
</dbReference>
<dbReference type="InterPro" id="IPR014729">
    <property type="entry name" value="Rossmann-like_a/b/a_fold"/>
</dbReference>
<dbReference type="GO" id="GO:0005737">
    <property type="term" value="C:cytoplasm"/>
    <property type="evidence" value="ECO:0007669"/>
    <property type="project" value="UniProtKB-SubCell"/>
</dbReference>
<dbReference type="AlphaFoldDB" id="A0AAE3FJX2"/>
<comment type="function">
    <text evidence="10">Catalyzes the attachment of isoleucine to tRNA(Ile). As IleRS can inadvertently accommodate and process structurally similar amino acids such as valine, to avoid such errors it has two additional distinct tRNA(Ile)-dependent editing activities. One activity is designated as 'pretransfer' editing and involves the hydrolysis of activated Val-AMP. The other activity is designated 'posttransfer' editing and involves deacylation of mischarged Val-tRNA(Ile).</text>
</comment>
<comment type="domain">
    <text evidence="10">IleRS has two distinct active sites: one for aminoacylation and one for editing. The misactivated valine is translocated from the active site to the editing site, which sterically excludes the correctly activated isoleucine. The single editing site contains two valyl binding pockets, one specific for each substrate (Val-AMP or Val-tRNA(Ile)).</text>
</comment>
<dbReference type="GO" id="GO:0004822">
    <property type="term" value="F:isoleucine-tRNA ligase activity"/>
    <property type="evidence" value="ECO:0007669"/>
    <property type="project" value="UniProtKB-UniRule"/>
</dbReference>
<dbReference type="Pfam" id="PF19302">
    <property type="entry name" value="DUF5915"/>
    <property type="match status" value="1"/>
</dbReference>